<gene>
    <name evidence="3" type="ORF">H0P51_21845</name>
</gene>
<accession>A0A7D6DWN7</accession>
<dbReference type="RefSeq" id="WP_180914947.1">
    <property type="nucleotide sequence ID" value="NZ_CP059165.1"/>
</dbReference>
<reference evidence="4" key="2">
    <citation type="submission" date="2023-07" db="EMBL/GenBank/DDBJ databases">
        <title>Description of Mycobacterium gordonae subsp. intergordonae subsp.nov. and Mycobacterium gordonae subsp. gordonae subsp. nov.</title>
        <authorList>
            <person name="Huang H."/>
        </authorList>
    </citation>
    <scope>NUCLEOTIDE SEQUENCE [LARGE SCALE GENOMIC DNA]</scope>
    <source>
        <strain evidence="4">24</strain>
    </source>
</reference>
<proteinExistence type="predicted"/>
<dbReference type="AlphaFoldDB" id="A0A7D6DWN7"/>
<sequence length="209" mass="22247">MAIDVATADALEAAAAETADEVVTADRDDAVVDCEPDAATDAGRGESEVPRGPRQALAVSVALVLALAGLVGWSGHQLIHYRAETHKRAQFVAAGEREVVNLTTIDWQRADADVKRILDGAMGRFFDDFQRRSAPFIELVKQAQSKSVSSATAAGLESLDGDTAQVLVAVTVHTTLAGVAEPRPKSWRMRVAVQRTAQGDKVSNVEFVP</sequence>
<evidence type="ECO:0000256" key="2">
    <source>
        <dbReference type="ARBA" id="ARBA00023136"/>
    </source>
</evidence>
<reference evidence="4" key="1">
    <citation type="submission" date="2020-07" db="EMBL/GenBank/DDBJ databases">
        <title>Description of Mycobacterium gordonae subsp. intergordonae subsp.nov. and Mycobacterium gordonae subsp. gordonae subsp. nov.</title>
        <authorList>
            <person name="Yu X."/>
        </authorList>
    </citation>
    <scope>NUCLEOTIDE SEQUENCE [LARGE SCALE GENOMIC DNA]</scope>
    <source>
        <strain evidence="4">24</strain>
    </source>
</reference>
<evidence type="ECO:0000313" key="4">
    <source>
        <dbReference type="Proteomes" id="UP000510682"/>
    </source>
</evidence>
<name>A0A7D6DWN7_9MYCO</name>
<dbReference type="GO" id="GO:0016020">
    <property type="term" value="C:membrane"/>
    <property type="evidence" value="ECO:0007669"/>
    <property type="project" value="UniProtKB-SubCell"/>
</dbReference>
<dbReference type="KEGG" id="mgor:H0P51_21845"/>
<keyword evidence="2" id="KW-0472">Membrane</keyword>
<dbReference type="EMBL" id="CP059165">
    <property type="protein sequence ID" value="QLL06368.1"/>
    <property type="molecule type" value="Genomic_DNA"/>
</dbReference>
<dbReference type="PANTHER" id="PTHR37042">
    <property type="entry name" value="OUTER MEMBRANE PROTEIN RV1973"/>
    <property type="match status" value="1"/>
</dbReference>
<keyword evidence="4" id="KW-1185">Reference proteome</keyword>
<evidence type="ECO:0000256" key="1">
    <source>
        <dbReference type="ARBA" id="ARBA00004370"/>
    </source>
</evidence>
<dbReference type="Proteomes" id="UP000510682">
    <property type="component" value="Chromosome"/>
</dbReference>
<comment type="subcellular location">
    <subcellularLocation>
        <location evidence="1">Membrane</location>
    </subcellularLocation>
</comment>
<dbReference type="PANTHER" id="PTHR37042:SF4">
    <property type="entry name" value="OUTER MEMBRANE PROTEIN RV1973"/>
    <property type="match status" value="1"/>
</dbReference>
<protein>
    <submittedName>
        <fullName evidence="3">Mce protein</fullName>
    </submittedName>
</protein>
<evidence type="ECO:0000313" key="3">
    <source>
        <dbReference type="EMBL" id="QLL06368.1"/>
    </source>
</evidence>
<organism evidence="3 4">
    <name type="scientific">Mycobacterium vicinigordonae</name>
    <dbReference type="NCBI Taxonomy" id="1719132"/>
    <lineage>
        <taxon>Bacteria</taxon>
        <taxon>Bacillati</taxon>
        <taxon>Actinomycetota</taxon>
        <taxon>Actinomycetes</taxon>
        <taxon>Mycobacteriales</taxon>
        <taxon>Mycobacteriaceae</taxon>
        <taxon>Mycobacterium</taxon>
    </lineage>
</organism>